<sequence length="87" mass="9993">MFEAKSRDSSIIVTVDLNGTTKGVQLEPEAMELADFELSNRIQRLNTLAFMRSQLAMRLQWEANNKTVLTPLPTEMQVQRYEATIDF</sequence>
<dbReference type="Proteomes" id="UP000518188">
    <property type="component" value="Unassembled WGS sequence"/>
</dbReference>
<gene>
    <name evidence="1" type="ORF">HGA11_28885</name>
</gene>
<protein>
    <submittedName>
        <fullName evidence="1">Uncharacterized protein</fullName>
    </submittedName>
</protein>
<comment type="caution">
    <text evidence="1">The sequence shown here is derived from an EMBL/GenBank/DDBJ whole genome shotgun (WGS) entry which is preliminary data.</text>
</comment>
<reference evidence="1 2" key="1">
    <citation type="submission" date="2020-04" db="EMBL/GenBank/DDBJ databases">
        <title>MicrobeNet Type strains.</title>
        <authorList>
            <person name="Nicholson A.C."/>
        </authorList>
    </citation>
    <scope>NUCLEOTIDE SEQUENCE [LARGE SCALE GENOMIC DNA]</scope>
    <source>
        <strain evidence="1 2">ATCC 700731</strain>
    </source>
</reference>
<accession>A0A7X6RYW2</accession>
<dbReference type="EMBL" id="JAAXPJ010000015">
    <property type="protein sequence ID" value="NKZ14993.1"/>
    <property type="molecule type" value="Genomic_DNA"/>
</dbReference>
<evidence type="ECO:0000313" key="1">
    <source>
        <dbReference type="EMBL" id="NKZ14993.1"/>
    </source>
</evidence>
<dbReference type="AlphaFoldDB" id="A0A7X6RYW2"/>
<proteinExistence type="predicted"/>
<evidence type="ECO:0000313" key="2">
    <source>
        <dbReference type="Proteomes" id="UP000518188"/>
    </source>
</evidence>
<organism evidence="1 2">
    <name type="scientific">Mycolicibacterium septicum DSM 44393</name>
    <dbReference type="NCBI Taxonomy" id="1341646"/>
    <lineage>
        <taxon>Bacteria</taxon>
        <taxon>Bacillati</taxon>
        <taxon>Actinomycetota</taxon>
        <taxon>Actinomycetes</taxon>
        <taxon>Mycobacteriales</taxon>
        <taxon>Mycobacteriaceae</taxon>
        <taxon>Mycolicibacterium</taxon>
    </lineage>
</organism>
<name>A0A7X6RYW2_9MYCO</name>